<dbReference type="EMBL" id="QYRN01000006">
    <property type="protein sequence ID" value="RIY00261.1"/>
    <property type="molecule type" value="Genomic_DNA"/>
</dbReference>
<organism evidence="6 7">
    <name type="scientific">Aureimonas flava</name>
    <dbReference type="NCBI Taxonomy" id="2320271"/>
    <lineage>
        <taxon>Bacteria</taxon>
        <taxon>Pseudomonadati</taxon>
        <taxon>Pseudomonadota</taxon>
        <taxon>Alphaproteobacteria</taxon>
        <taxon>Hyphomicrobiales</taxon>
        <taxon>Aurantimonadaceae</taxon>
        <taxon>Aureimonas</taxon>
    </lineage>
</organism>
<dbReference type="RefSeq" id="WP_119540570.1">
    <property type="nucleotide sequence ID" value="NZ_QYRN01000006.1"/>
</dbReference>
<dbReference type="Gene3D" id="3.40.50.2300">
    <property type="match status" value="2"/>
</dbReference>
<comment type="subcellular location">
    <subcellularLocation>
        <location evidence="1">Cell envelope</location>
    </subcellularLocation>
</comment>
<dbReference type="PANTHER" id="PTHR46847">
    <property type="entry name" value="D-ALLOSE-BINDING PERIPLASMIC PROTEIN-RELATED"/>
    <property type="match status" value="1"/>
</dbReference>
<evidence type="ECO:0000256" key="2">
    <source>
        <dbReference type="ARBA" id="ARBA00007639"/>
    </source>
</evidence>
<sequence>MRMFQRAAVGAAVLLLSGSALAPAAFAADNIAADLDQPLWYQAPSEKTLELAKVDDLSSTVVSDGQRGEKGVLGSSIQLTPEQIDKVKAGNFKVAISLGWLGDDWASEQLNGLKETFASLGIEVVAETNANWDDAKQISDLDSIAVLKPDLLVSIPLNGQTTAAAYKRIADAGTKVVFIDQAVDGMDPGKDYVSIVSSDNLALGMYIADELARAIGGKGDVAAMYFANDFYVTNLRYEGFVARLMAKYPDVKLVAAAGHDDPNKGQEVAQALLARYPTLNGLYGSWSIPAMGAATAAQIAGLSPENFKIVCENFDQIVAANMAGKGFIAGISSQRPYDQGAAEAKVGALALIGESTPPYVVVPPLAVNRENLPASYKTIYRHDLPADMSAALSN</sequence>
<feature type="chain" id="PRO_5017477117" evidence="4">
    <location>
        <begin position="23"/>
        <end position="394"/>
    </location>
</feature>
<dbReference type="AlphaFoldDB" id="A0A3A1WLB4"/>
<dbReference type="Pfam" id="PF13407">
    <property type="entry name" value="Peripla_BP_4"/>
    <property type="match status" value="1"/>
</dbReference>
<dbReference type="InterPro" id="IPR028082">
    <property type="entry name" value="Peripla_BP_I"/>
</dbReference>
<keyword evidence="3 4" id="KW-0732">Signal</keyword>
<name>A0A3A1WLB4_9HYPH</name>
<comment type="caution">
    <text evidence="6">The sequence shown here is derived from an EMBL/GenBank/DDBJ whole genome shotgun (WGS) entry which is preliminary data.</text>
</comment>
<reference evidence="7" key="1">
    <citation type="submission" date="2018-09" db="EMBL/GenBank/DDBJ databases">
        <authorList>
            <person name="Tuo L."/>
        </authorList>
    </citation>
    <scope>NUCLEOTIDE SEQUENCE [LARGE SCALE GENOMIC DNA]</scope>
    <source>
        <strain evidence="7">M2BS4Y-1</strain>
    </source>
</reference>
<proteinExistence type="inferred from homology"/>
<feature type="signal peptide" evidence="4">
    <location>
        <begin position="1"/>
        <end position="22"/>
    </location>
</feature>
<evidence type="ECO:0000313" key="6">
    <source>
        <dbReference type="EMBL" id="RIY00261.1"/>
    </source>
</evidence>
<evidence type="ECO:0000259" key="5">
    <source>
        <dbReference type="Pfam" id="PF13407"/>
    </source>
</evidence>
<accession>A0A3A1WLB4</accession>
<keyword evidence="7" id="KW-1185">Reference proteome</keyword>
<dbReference type="PANTHER" id="PTHR46847:SF1">
    <property type="entry name" value="D-ALLOSE-BINDING PERIPLASMIC PROTEIN-RELATED"/>
    <property type="match status" value="1"/>
</dbReference>
<dbReference type="SUPFAM" id="SSF53822">
    <property type="entry name" value="Periplasmic binding protein-like I"/>
    <property type="match status" value="1"/>
</dbReference>
<evidence type="ECO:0000256" key="4">
    <source>
        <dbReference type="SAM" id="SignalP"/>
    </source>
</evidence>
<evidence type="ECO:0000256" key="3">
    <source>
        <dbReference type="ARBA" id="ARBA00022729"/>
    </source>
</evidence>
<evidence type="ECO:0000313" key="7">
    <source>
        <dbReference type="Proteomes" id="UP000265750"/>
    </source>
</evidence>
<dbReference type="CDD" id="cd06316">
    <property type="entry name" value="PBP1_ABC_sugar_binding-like"/>
    <property type="match status" value="1"/>
</dbReference>
<protein>
    <submittedName>
        <fullName evidence="6">Sugar ABC transporter substrate-binding protein</fullName>
    </submittedName>
</protein>
<evidence type="ECO:0000256" key="1">
    <source>
        <dbReference type="ARBA" id="ARBA00004196"/>
    </source>
</evidence>
<dbReference type="InterPro" id="IPR025997">
    <property type="entry name" value="SBP_2_dom"/>
</dbReference>
<dbReference type="GO" id="GO:0030313">
    <property type="term" value="C:cell envelope"/>
    <property type="evidence" value="ECO:0007669"/>
    <property type="project" value="UniProtKB-SubCell"/>
</dbReference>
<comment type="similarity">
    <text evidence="2">Belongs to the bacterial solute-binding protein 2 family.</text>
</comment>
<dbReference type="GO" id="GO:0030246">
    <property type="term" value="F:carbohydrate binding"/>
    <property type="evidence" value="ECO:0007669"/>
    <property type="project" value="UniProtKB-ARBA"/>
</dbReference>
<dbReference type="OrthoDB" id="6959911at2"/>
<dbReference type="Proteomes" id="UP000265750">
    <property type="component" value="Unassembled WGS sequence"/>
</dbReference>
<feature type="domain" description="Periplasmic binding protein" evidence="5">
    <location>
        <begin position="94"/>
        <end position="354"/>
    </location>
</feature>
<gene>
    <name evidence="6" type="ORF">D3218_13345</name>
</gene>